<evidence type="ECO:0000313" key="3">
    <source>
        <dbReference type="EMBL" id="KAK0747371.1"/>
    </source>
</evidence>
<reference evidence="3" key="1">
    <citation type="submission" date="2023-06" db="EMBL/GenBank/DDBJ databases">
        <title>Genome-scale phylogeny and comparative genomics of the fungal order Sordariales.</title>
        <authorList>
            <consortium name="Lawrence Berkeley National Laboratory"/>
            <person name="Hensen N."/>
            <person name="Bonometti L."/>
            <person name="Westerberg I."/>
            <person name="Brannstrom I.O."/>
            <person name="Guillou S."/>
            <person name="Cros-Aarteil S."/>
            <person name="Calhoun S."/>
            <person name="Haridas S."/>
            <person name="Kuo A."/>
            <person name="Mondo S."/>
            <person name="Pangilinan J."/>
            <person name="Riley R."/>
            <person name="Labutti K."/>
            <person name="Andreopoulos B."/>
            <person name="Lipzen A."/>
            <person name="Chen C."/>
            <person name="Yanf M."/>
            <person name="Daum C."/>
            <person name="Ng V."/>
            <person name="Clum A."/>
            <person name="Steindorff A."/>
            <person name="Ohm R."/>
            <person name="Martin F."/>
            <person name="Silar P."/>
            <person name="Natvig D."/>
            <person name="Lalanne C."/>
            <person name="Gautier V."/>
            <person name="Ament-Velasquez S.L."/>
            <person name="Kruys A."/>
            <person name="Hutchinson M.I."/>
            <person name="Powell A.J."/>
            <person name="Barry K."/>
            <person name="Miller A.N."/>
            <person name="Grigoriev I.V."/>
            <person name="Debuchy R."/>
            <person name="Gladieux P."/>
            <person name="Thoren M.H."/>
            <person name="Johannesson H."/>
        </authorList>
    </citation>
    <scope>NUCLEOTIDE SEQUENCE</scope>
    <source>
        <strain evidence="3">CBS 540.89</strain>
    </source>
</reference>
<keyword evidence="4" id="KW-1185">Reference proteome</keyword>
<dbReference type="Proteomes" id="UP001172159">
    <property type="component" value="Unassembled WGS sequence"/>
</dbReference>
<evidence type="ECO:0000313" key="4">
    <source>
        <dbReference type="Proteomes" id="UP001172159"/>
    </source>
</evidence>
<comment type="caution">
    <text evidence="3">The sequence shown here is derived from an EMBL/GenBank/DDBJ whole genome shotgun (WGS) entry which is preliminary data.</text>
</comment>
<gene>
    <name evidence="3" type="ORF">B0T21DRAFT_354188</name>
</gene>
<feature type="region of interest" description="Disordered" evidence="2">
    <location>
        <begin position="42"/>
        <end position="63"/>
    </location>
</feature>
<feature type="coiled-coil region" evidence="1">
    <location>
        <begin position="428"/>
        <end position="462"/>
    </location>
</feature>
<name>A0AA40EXK9_9PEZI</name>
<evidence type="ECO:0000256" key="2">
    <source>
        <dbReference type="SAM" id="MobiDB-lite"/>
    </source>
</evidence>
<evidence type="ECO:0000256" key="1">
    <source>
        <dbReference type="SAM" id="Coils"/>
    </source>
</evidence>
<accession>A0AA40EXK9</accession>
<proteinExistence type="predicted"/>
<protein>
    <submittedName>
        <fullName evidence="3">Uncharacterized protein</fullName>
    </submittedName>
</protein>
<sequence length="464" mass="50725">MIRLAPVAGGHDAGACRFFLTFNTYFPLLSFSNLNNATTPSTYPHDTHHTTSPSNKQTKSAIMSSRLSTRIVPRATRVARTTKPNSRRFQSTTSSTTQAAANAAPNGTMHFLSGVAGGIVGACLETNKKYEQLAATLKNKTPSTDEALGKVKDVCYSYAVWVPGGRQYVDVVFKDIDDIREANQDEVDKLVAEAYKEFQNITAAGLSLDAASRSWEALQRLSQRIATLSANASDQLLDNHPQLKEKFGGSFETLKQLGSQYGPEAKKVADDTWKEVNIIIKGGFTAENADKVRKLVEEKTQQVRKMGDQVWDKGLEKAKPYLDKSPAVRDLINNNKDVLKQGNASELFSKIQSLTESGDSKKLEDYVKQAVDKAKQSGNKGQSWASSLVGGGTGFGVLGQFFDSSSEGVTEKVKDNIGVLSEVYKKHSDEGQKLLEETKEDLRKLLEEKAKKAQKIAEAASKGK</sequence>
<keyword evidence="1" id="KW-0175">Coiled coil</keyword>
<dbReference type="EMBL" id="JAUKTV010000001">
    <property type="protein sequence ID" value="KAK0747371.1"/>
    <property type="molecule type" value="Genomic_DNA"/>
</dbReference>
<dbReference type="AlphaFoldDB" id="A0AA40EXK9"/>
<organism evidence="3 4">
    <name type="scientific">Apiosordaria backusii</name>
    <dbReference type="NCBI Taxonomy" id="314023"/>
    <lineage>
        <taxon>Eukaryota</taxon>
        <taxon>Fungi</taxon>
        <taxon>Dikarya</taxon>
        <taxon>Ascomycota</taxon>
        <taxon>Pezizomycotina</taxon>
        <taxon>Sordariomycetes</taxon>
        <taxon>Sordariomycetidae</taxon>
        <taxon>Sordariales</taxon>
        <taxon>Lasiosphaeriaceae</taxon>
        <taxon>Apiosordaria</taxon>
    </lineage>
</organism>